<dbReference type="Proteomes" id="UP001152888">
    <property type="component" value="Unassembled WGS sequence"/>
</dbReference>
<dbReference type="EMBL" id="CAKOFQ010006794">
    <property type="protein sequence ID" value="CAH1972071.1"/>
    <property type="molecule type" value="Genomic_DNA"/>
</dbReference>
<protein>
    <submittedName>
        <fullName evidence="1">Uncharacterized protein</fullName>
    </submittedName>
</protein>
<dbReference type="AlphaFoldDB" id="A0A9P0KIC0"/>
<keyword evidence="2" id="KW-1185">Reference proteome</keyword>
<accession>A0A9P0KIC0</accession>
<name>A0A9P0KIC0_ACAOB</name>
<organism evidence="1 2">
    <name type="scientific">Acanthoscelides obtectus</name>
    <name type="common">Bean weevil</name>
    <name type="synonym">Bruchus obtectus</name>
    <dbReference type="NCBI Taxonomy" id="200917"/>
    <lineage>
        <taxon>Eukaryota</taxon>
        <taxon>Metazoa</taxon>
        <taxon>Ecdysozoa</taxon>
        <taxon>Arthropoda</taxon>
        <taxon>Hexapoda</taxon>
        <taxon>Insecta</taxon>
        <taxon>Pterygota</taxon>
        <taxon>Neoptera</taxon>
        <taxon>Endopterygota</taxon>
        <taxon>Coleoptera</taxon>
        <taxon>Polyphaga</taxon>
        <taxon>Cucujiformia</taxon>
        <taxon>Chrysomeloidea</taxon>
        <taxon>Chrysomelidae</taxon>
        <taxon>Bruchinae</taxon>
        <taxon>Bruchini</taxon>
        <taxon>Acanthoscelides</taxon>
    </lineage>
</organism>
<proteinExistence type="predicted"/>
<evidence type="ECO:0000313" key="2">
    <source>
        <dbReference type="Proteomes" id="UP001152888"/>
    </source>
</evidence>
<sequence length="112" mass="13303">MGLCIRLWIFGFQKHDYIVIDDSRIHDKDIRYLKKMIQDRILVPNRKMIAKLLLFTVGLLYVEAQIQNSCELIEWTGGHFDWPNEATKSIYRSSGRYIPRNVIATRAQIYRD</sequence>
<gene>
    <name evidence="1" type="ORF">ACAOBT_LOCUS9796</name>
</gene>
<comment type="caution">
    <text evidence="1">The sequence shown here is derived from an EMBL/GenBank/DDBJ whole genome shotgun (WGS) entry which is preliminary data.</text>
</comment>
<reference evidence="1" key="1">
    <citation type="submission" date="2022-03" db="EMBL/GenBank/DDBJ databases">
        <authorList>
            <person name="Sayadi A."/>
        </authorList>
    </citation>
    <scope>NUCLEOTIDE SEQUENCE</scope>
</reference>
<evidence type="ECO:0000313" key="1">
    <source>
        <dbReference type="EMBL" id="CAH1972071.1"/>
    </source>
</evidence>